<name>A0ACA8D5V7_9ENTR</name>
<keyword evidence="2" id="KW-1185">Reference proteome</keyword>
<sequence>MAGTQHTQTHPKFTWLFLATPELRPECSPVVLRCDADSEEAARAIFPEWHLTFAAKIRTESPFSFTWSTWSDSERATIWSMMGSEIQLPTEVRHA</sequence>
<dbReference type="EMBL" id="CP022695">
    <property type="protein sequence ID" value="AST79597.1"/>
    <property type="molecule type" value="Genomic_DNA"/>
</dbReference>
<gene>
    <name evidence="1" type="ORF">CI104_11200</name>
</gene>
<dbReference type="Proteomes" id="UP000215286">
    <property type="component" value="Chromosome"/>
</dbReference>
<proteinExistence type="predicted"/>
<evidence type="ECO:0000313" key="2">
    <source>
        <dbReference type="Proteomes" id="UP000215286"/>
    </source>
</evidence>
<evidence type="ECO:0000313" key="1">
    <source>
        <dbReference type="EMBL" id="AST79597.1"/>
    </source>
</evidence>
<organism evidence="1 2">
    <name type="scientific">Citrobacter farmeri</name>
    <dbReference type="NCBI Taxonomy" id="67824"/>
    <lineage>
        <taxon>Bacteria</taxon>
        <taxon>Pseudomonadati</taxon>
        <taxon>Pseudomonadota</taxon>
        <taxon>Gammaproteobacteria</taxon>
        <taxon>Enterobacterales</taxon>
        <taxon>Enterobacteriaceae</taxon>
        <taxon>Citrobacter</taxon>
    </lineage>
</organism>
<accession>A0ACA8D5V7</accession>
<reference evidence="1" key="1">
    <citation type="submission" date="2017-08" db="EMBL/GenBank/DDBJ databases">
        <title>Real-time genomic and epidemiological investigation of a multi-institutional outbreak of KPC-producing Enterobacteriaceae reveals complex transmission dynamics and informs management responses.</title>
        <authorList>
            <person name="Kwong J.C."/>
            <person name="Lane C."/>
            <person name="Romanes F."/>
            <person name="Goncalves da Silva A."/>
            <person name="Easton M."/>
            <person name="Cronin K."/>
            <person name="Waters M.J."/>
            <person name="Tomita T."/>
            <person name="Stevens K."/>
            <person name="Schultz M.B."/>
            <person name="Baines S.L."/>
            <person name="Sherry N.L."/>
            <person name="Carter G."/>
            <person name="Mu A."/>
            <person name="Sait M."/>
            <person name="Ballard S.A."/>
            <person name="Seemann T."/>
            <person name="Stinear T.P."/>
            <person name="Howden B.P."/>
        </authorList>
    </citation>
    <scope>NUCLEOTIDE SEQUENCE</scope>
    <source>
        <strain evidence="1">AUSMDU00008141</strain>
    </source>
</reference>
<protein>
    <submittedName>
        <fullName evidence="1">Uncharacterized protein</fullName>
    </submittedName>
</protein>